<name>A0A183L9Q6_9TREM</name>
<evidence type="ECO:0000313" key="2">
    <source>
        <dbReference type="Proteomes" id="UP000277204"/>
    </source>
</evidence>
<reference evidence="1 2" key="1">
    <citation type="submission" date="2018-11" db="EMBL/GenBank/DDBJ databases">
        <authorList>
            <consortium name="Pathogen Informatics"/>
        </authorList>
    </citation>
    <scope>NUCLEOTIDE SEQUENCE [LARGE SCALE GENOMIC DNA]</scope>
    <source>
        <strain evidence="1 2">Zambia</strain>
    </source>
</reference>
<dbReference type="EMBL" id="UZAI01000100">
    <property type="protein sequence ID" value="VDO48528.1"/>
    <property type="molecule type" value="Genomic_DNA"/>
</dbReference>
<gene>
    <name evidence="1" type="ORF">SMRZ_LOCUS531</name>
</gene>
<keyword evidence="2" id="KW-1185">Reference proteome</keyword>
<dbReference type="AlphaFoldDB" id="A0A183L9Q6"/>
<proteinExistence type="predicted"/>
<protein>
    <submittedName>
        <fullName evidence="1">Uncharacterized protein</fullName>
    </submittedName>
</protein>
<sequence length="314" mass="35587">MPGKRNKINENMALGHEEMQSYAPPDVRQIKLDAFSCHSSNVSLVSRHSKISSRITLAELKEIQLLEIRDLKDRQRKKLLCFQREFGWSRLNENTYSKLSSASNCDDREQEHVHSYCGLCQGDNYIRALKLKPVVLLEDHSLNLRPLEQTLKHSIPGCLILMDLFLNSIPLYICHTFYPVIVHLIYLAVATLSLYLAYTIGNLDKTTPFPSNPTVFIGGHALLPNGYQDFSNIPRIFIVLLGAIFIGIMIHCILLTLVITRDFLASLCQQSTSVWYDSNDDVAYLMDNSTTTLDLLSRQSSSSTGVHNLNEKLK</sequence>
<dbReference type="STRING" id="48269.A0A183L9Q6"/>
<evidence type="ECO:0000313" key="1">
    <source>
        <dbReference type="EMBL" id="VDO48528.1"/>
    </source>
</evidence>
<organism evidence="1 2">
    <name type="scientific">Schistosoma margrebowiei</name>
    <dbReference type="NCBI Taxonomy" id="48269"/>
    <lineage>
        <taxon>Eukaryota</taxon>
        <taxon>Metazoa</taxon>
        <taxon>Spiralia</taxon>
        <taxon>Lophotrochozoa</taxon>
        <taxon>Platyhelminthes</taxon>
        <taxon>Trematoda</taxon>
        <taxon>Digenea</taxon>
        <taxon>Strigeidida</taxon>
        <taxon>Schistosomatoidea</taxon>
        <taxon>Schistosomatidae</taxon>
        <taxon>Schistosoma</taxon>
    </lineage>
</organism>
<dbReference type="Proteomes" id="UP000277204">
    <property type="component" value="Unassembled WGS sequence"/>
</dbReference>
<accession>A0A183L9Q6</accession>